<gene>
    <name evidence="3" type="ORF">KOR34_41430</name>
</gene>
<feature type="region of interest" description="Disordered" evidence="1">
    <location>
        <begin position="226"/>
        <end position="246"/>
    </location>
</feature>
<dbReference type="EMBL" id="SIHJ01000003">
    <property type="protein sequence ID" value="TWT32380.1"/>
    <property type="molecule type" value="Genomic_DNA"/>
</dbReference>
<dbReference type="Proteomes" id="UP000316714">
    <property type="component" value="Unassembled WGS sequence"/>
</dbReference>
<name>A0A5C5V303_9BACT</name>
<sequence length="246" mass="27037">MAGLRQPLAMRFSVRTLLVVTTVLAVAVALWPRPAPSPLGYEIGHPRMDISLELAGAPLVAHGTLFEAPVNKAQNRRVMAPPPLGNHVVVLVDDLTRSNRECAERIASHPGFGEARPSVHFLKLSGQASGEIRSFGGRWGWERSESVEGALTAVMVMDQLGFRVPKEIRQPMGLAGAPTTITFASGASLEVCYTNDWGIFYLREVAGPERLTRRLVVHPYDSHSRRHEEAIVHAHRTERDTQTPSD</sequence>
<dbReference type="AlphaFoldDB" id="A0A5C5V303"/>
<evidence type="ECO:0000256" key="1">
    <source>
        <dbReference type="SAM" id="MobiDB-lite"/>
    </source>
</evidence>
<keyword evidence="2" id="KW-1133">Transmembrane helix</keyword>
<keyword evidence="4" id="KW-1185">Reference proteome</keyword>
<keyword evidence="2" id="KW-0472">Membrane</keyword>
<proteinExistence type="predicted"/>
<protein>
    <submittedName>
        <fullName evidence="3">Uncharacterized protein</fullName>
    </submittedName>
</protein>
<evidence type="ECO:0000313" key="3">
    <source>
        <dbReference type="EMBL" id="TWT32380.1"/>
    </source>
</evidence>
<evidence type="ECO:0000313" key="4">
    <source>
        <dbReference type="Proteomes" id="UP000316714"/>
    </source>
</evidence>
<reference evidence="3 4" key="1">
    <citation type="submission" date="2019-02" db="EMBL/GenBank/DDBJ databases">
        <title>Deep-cultivation of Planctomycetes and their phenomic and genomic characterization uncovers novel biology.</title>
        <authorList>
            <person name="Wiegand S."/>
            <person name="Jogler M."/>
            <person name="Boedeker C."/>
            <person name="Pinto D."/>
            <person name="Vollmers J."/>
            <person name="Rivas-Marin E."/>
            <person name="Kohn T."/>
            <person name="Peeters S.H."/>
            <person name="Heuer A."/>
            <person name="Rast P."/>
            <person name="Oberbeckmann S."/>
            <person name="Bunk B."/>
            <person name="Jeske O."/>
            <person name="Meyerdierks A."/>
            <person name="Storesund J.E."/>
            <person name="Kallscheuer N."/>
            <person name="Luecker S."/>
            <person name="Lage O.M."/>
            <person name="Pohl T."/>
            <person name="Merkel B.J."/>
            <person name="Hornburger P."/>
            <person name="Mueller R.-W."/>
            <person name="Bruemmer F."/>
            <person name="Labrenz M."/>
            <person name="Spormann A.M."/>
            <person name="Op Den Camp H."/>
            <person name="Overmann J."/>
            <person name="Amann R."/>
            <person name="Jetten M.S.M."/>
            <person name="Mascher T."/>
            <person name="Medema M.H."/>
            <person name="Devos D.P."/>
            <person name="Kaster A.-K."/>
            <person name="Ovreas L."/>
            <person name="Rohde M."/>
            <person name="Galperin M.Y."/>
            <person name="Jogler C."/>
        </authorList>
    </citation>
    <scope>NUCLEOTIDE SEQUENCE [LARGE SCALE GENOMIC DNA]</scope>
    <source>
        <strain evidence="3 4">KOR34</strain>
    </source>
</reference>
<comment type="caution">
    <text evidence="3">The sequence shown here is derived from an EMBL/GenBank/DDBJ whole genome shotgun (WGS) entry which is preliminary data.</text>
</comment>
<evidence type="ECO:0000256" key="2">
    <source>
        <dbReference type="SAM" id="Phobius"/>
    </source>
</evidence>
<accession>A0A5C5V303</accession>
<keyword evidence="2" id="KW-0812">Transmembrane</keyword>
<feature type="transmembrane region" description="Helical" evidence="2">
    <location>
        <begin position="12"/>
        <end position="31"/>
    </location>
</feature>
<organism evidence="3 4">
    <name type="scientific">Posidoniimonas corsicana</name>
    <dbReference type="NCBI Taxonomy" id="1938618"/>
    <lineage>
        <taxon>Bacteria</taxon>
        <taxon>Pseudomonadati</taxon>
        <taxon>Planctomycetota</taxon>
        <taxon>Planctomycetia</taxon>
        <taxon>Pirellulales</taxon>
        <taxon>Lacipirellulaceae</taxon>
        <taxon>Posidoniimonas</taxon>
    </lineage>
</organism>